<comment type="caution">
    <text evidence="3">The sequence shown here is derived from an EMBL/GenBank/DDBJ whole genome shotgun (WGS) entry which is preliminary data.</text>
</comment>
<feature type="domain" description="Alpha/beta hydrolase fold-3" evidence="2">
    <location>
        <begin position="98"/>
        <end position="315"/>
    </location>
</feature>
<sequence length="344" mass="37662">MADTSTYSTIDPELASILASLPPAPSGADVNATVETRRERYRTGVLPKAKQNHEPFLPKSDEYTVVDRQIEVAKGVSVTARCITPTPRDGEDGLFPLIFWMHGGGWIASDAQMDDYNLRRTSVDLRISVVNFEYRLAPENPFPTAPNDCFAGLKYVANHPDLFSASLKKGFIVGGPSAGGNLAAVIAHRARDDPTDFANKGTPVTGQLLQIPCLCHYKAYPEKWKSSLVSMEENKDAPGLNKAAVEFTAGLYNAPPEDPDMSPLLLSSHKGLPPAFIQVCGLDPLRDEGIVYKKVLEEAGVPVKLEVYPGVPHIFDVLFPTLKQSAKWIKDFRDGLRWLISQSA</sequence>
<dbReference type="SUPFAM" id="SSF53474">
    <property type="entry name" value="alpha/beta-Hydrolases"/>
    <property type="match status" value="1"/>
</dbReference>
<dbReference type="PANTHER" id="PTHR48081:SF8">
    <property type="entry name" value="ALPHA_BETA HYDROLASE FOLD-3 DOMAIN-CONTAINING PROTEIN-RELATED"/>
    <property type="match status" value="1"/>
</dbReference>
<evidence type="ECO:0000313" key="3">
    <source>
        <dbReference type="EMBL" id="KAG7091871.1"/>
    </source>
</evidence>
<organism evidence="3 4">
    <name type="scientific">Marasmius oreades</name>
    <name type="common">fairy-ring Marasmius</name>
    <dbReference type="NCBI Taxonomy" id="181124"/>
    <lineage>
        <taxon>Eukaryota</taxon>
        <taxon>Fungi</taxon>
        <taxon>Dikarya</taxon>
        <taxon>Basidiomycota</taxon>
        <taxon>Agaricomycotina</taxon>
        <taxon>Agaricomycetes</taxon>
        <taxon>Agaricomycetidae</taxon>
        <taxon>Agaricales</taxon>
        <taxon>Marasmiineae</taxon>
        <taxon>Marasmiaceae</taxon>
        <taxon>Marasmius</taxon>
    </lineage>
</organism>
<dbReference type="Proteomes" id="UP001049176">
    <property type="component" value="Chromosome 5"/>
</dbReference>
<evidence type="ECO:0000256" key="1">
    <source>
        <dbReference type="ARBA" id="ARBA00022801"/>
    </source>
</evidence>
<dbReference type="RefSeq" id="XP_043008341.1">
    <property type="nucleotide sequence ID" value="XM_043153057.1"/>
</dbReference>
<dbReference type="InterPro" id="IPR050300">
    <property type="entry name" value="GDXG_lipolytic_enzyme"/>
</dbReference>
<dbReference type="InterPro" id="IPR013094">
    <property type="entry name" value="AB_hydrolase_3"/>
</dbReference>
<dbReference type="GeneID" id="66077348"/>
<dbReference type="PANTHER" id="PTHR48081">
    <property type="entry name" value="AB HYDROLASE SUPERFAMILY PROTEIN C4A8.06C"/>
    <property type="match status" value="1"/>
</dbReference>
<evidence type="ECO:0000313" key="4">
    <source>
        <dbReference type="Proteomes" id="UP001049176"/>
    </source>
</evidence>
<dbReference type="OrthoDB" id="408631at2759"/>
<name>A0A9P7RY27_9AGAR</name>
<proteinExistence type="predicted"/>
<dbReference type="Gene3D" id="3.40.50.1820">
    <property type="entry name" value="alpha/beta hydrolase"/>
    <property type="match status" value="1"/>
</dbReference>
<accession>A0A9P7RY27</accession>
<evidence type="ECO:0000259" key="2">
    <source>
        <dbReference type="Pfam" id="PF07859"/>
    </source>
</evidence>
<dbReference type="Pfam" id="PF07859">
    <property type="entry name" value="Abhydrolase_3"/>
    <property type="match status" value="1"/>
</dbReference>
<gene>
    <name evidence="3" type="ORF">E1B28_008272</name>
</gene>
<dbReference type="GO" id="GO:0016787">
    <property type="term" value="F:hydrolase activity"/>
    <property type="evidence" value="ECO:0007669"/>
    <property type="project" value="UniProtKB-KW"/>
</dbReference>
<dbReference type="EMBL" id="CM032185">
    <property type="protein sequence ID" value="KAG7091871.1"/>
    <property type="molecule type" value="Genomic_DNA"/>
</dbReference>
<dbReference type="AlphaFoldDB" id="A0A9P7RY27"/>
<keyword evidence="1" id="KW-0378">Hydrolase</keyword>
<protein>
    <recommendedName>
        <fullName evidence="2">Alpha/beta hydrolase fold-3 domain-containing protein</fullName>
    </recommendedName>
</protein>
<dbReference type="InterPro" id="IPR029058">
    <property type="entry name" value="AB_hydrolase_fold"/>
</dbReference>
<reference evidence="3" key="1">
    <citation type="journal article" date="2021" name="Genome Biol. Evol.">
        <title>The assembled and annotated genome of the fairy-ring fungus Marasmius oreades.</title>
        <authorList>
            <person name="Hiltunen M."/>
            <person name="Ament-Velasquez S.L."/>
            <person name="Johannesson H."/>
        </authorList>
    </citation>
    <scope>NUCLEOTIDE SEQUENCE</scope>
    <source>
        <strain evidence="3">03SP1</strain>
    </source>
</reference>
<dbReference type="KEGG" id="more:E1B28_008272"/>
<keyword evidence="4" id="KW-1185">Reference proteome</keyword>